<protein>
    <submittedName>
        <fullName evidence="1">Uncharacterized protein</fullName>
    </submittedName>
</protein>
<name>A0A8H3X0K0_GIGMA</name>
<dbReference type="AlphaFoldDB" id="A0A8H3X0K0"/>
<keyword evidence="2" id="KW-1185">Reference proteome</keyword>
<evidence type="ECO:0000313" key="2">
    <source>
        <dbReference type="Proteomes" id="UP000439903"/>
    </source>
</evidence>
<accession>A0A8H3X0K0</accession>
<reference evidence="1 2" key="1">
    <citation type="journal article" date="2019" name="Environ. Microbiol.">
        <title>At the nexus of three kingdoms: the genome of the mycorrhizal fungus Gigaspora margarita provides insights into plant, endobacterial and fungal interactions.</title>
        <authorList>
            <person name="Venice F."/>
            <person name="Ghignone S."/>
            <person name="Salvioli di Fossalunga A."/>
            <person name="Amselem J."/>
            <person name="Novero M."/>
            <person name="Xianan X."/>
            <person name="Sedzielewska Toro K."/>
            <person name="Morin E."/>
            <person name="Lipzen A."/>
            <person name="Grigoriev I.V."/>
            <person name="Henrissat B."/>
            <person name="Martin F.M."/>
            <person name="Bonfante P."/>
        </authorList>
    </citation>
    <scope>NUCLEOTIDE SEQUENCE [LARGE SCALE GENOMIC DNA]</scope>
    <source>
        <strain evidence="1 2">BEG34</strain>
    </source>
</reference>
<gene>
    <name evidence="1" type="ORF">F8M41_011847</name>
</gene>
<dbReference type="OrthoDB" id="2402958at2759"/>
<comment type="caution">
    <text evidence="1">The sequence shown here is derived from an EMBL/GenBank/DDBJ whole genome shotgun (WGS) entry which is preliminary data.</text>
</comment>
<sequence length="149" mass="17574">MFSNQLQLLTKVLYKYEKQHNVYLLDLDCVKQLIETEEPQLIRFLDKITNALVSKRRTEKNKIKAQQQIISQCHLLAGLRSQNVNKYKTDLSLYLSSCELSTTRIDFLIKAGITINSKTLYNYREKIKNNHLITINEYFSSYVSKFFIL</sequence>
<dbReference type="Proteomes" id="UP000439903">
    <property type="component" value="Unassembled WGS sequence"/>
</dbReference>
<proteinExistence type="predicted"/>
<evidence type="ECO:0000313" key="1">
    <source>
        <dbReference type="EMBL" id="KAF0382852.1"/>
    </source>
</evidence>
<organism evidence="1 2">
    <name type="scientific">Gigaspora margarita</name>
    <dbReference type="NCBI Taxonomy" id="4874"/>
    <lineage>
        <taxon>Eukaryota</taxon>
        <taxon>Fungi</taxon>
        <taxon>Fungi incertae sedis</taxon>
        <taxon>Mucoromycota</taxon>
        <taxon>Glomeromycotina</taxon>
        <taxon>Glomeromycetes</taxon>
        <taxon>Diversisporales</taxon>
        <taxon>Gigasporaceae</taxon>
        <taxon>Gigaspora</taxon>
    </lineage>
</organism>
<dbReference type="EMBL" id="WTPW01002413">
    <property type="protein sequence ID" value="KAF0382852.1"/>
    <property type="molecule type" value="Genomic_DNA"/>
</dbReference>